<organism evidence="1">
    <name type="scientific">marine sediment metagenome</name>
    <dbReference type="NCBI Taxonomy" id="412755"/>
    <lineage>
        <taxon>unclassified sequences</taxon>
        <taxon>metagenomes</taxon>
        <taxon>ecological metagenomes</taxon>
    </lineage>
</organism>
<gene>
    <name evidence="1" type="ORF">S12H4_50535</name>
</gene>
<dbReference type="EMBL" id="BARW01031832">
    <property type="protein sequence ID" value="GAJ06707.1"/>
    <property type="molecule type" value="Genomic_DNA"/>
</dbReference>
<sequence>MAENEKSPELVREVPIVEEDFATLLRKFRIKPEVATNISENISHIGGQTVFEDPGLLIKKLAAWSTEISPAKRKLIIEQWFAERGIEVPEEVIEKAGRGPSELKGEAKAKEEAERIYVVDPDTAIIRLAVGDEKA</sequence>
<reference evidence="1" key="1">
    <citation type="journal article" date="2014" name="Front. Microbiol.">
        <title>High frequency of phylogenetically diverse reductive dehalogenase-homologous genes in deep subseafloor sedimentary metagenomes.</title>
        <authorList>
            <person name="Kawai M."/>
            <person name="Futagami T."/>
            <person name="Toyoda A."/>
            <person name="Takaki Y."/>
            <person name="Nishi S."/>
            <person name="Hori S."/>
            <person name="Arai W."/>
            <person name="Tsubouchi T."/>
            <person name="Morono Y."/>
            <person name="Uchiyama I."/>
            <person name="Ito T."/>
            <person name="Fujiyama A."/>
            <person name="Inagaki F."/>
            <person name="Takami H."/>
        </authorList>
    </citation>
    <scope>NUCLEOTIDE SEQUENCE</scope>
    <source>
        <strain evidence="1">Expedition CK06-06</strain>
    </source>
</reference>
<name>X1USW1_9ZZZZ</name>
<proteinExistence type="predicted"/>
<comment type="caution">
    <text evidence="1">The sequence shown here is derived from an EMBL/GenBank/DDBJ whole genome shotgun (WGS) entry which is preliminary data.</text>
</comment>
<accession>X1USW1</accession>
<evidence type="ECO:0000313" key="1">
    <source>
        <dbReference type="EMBL" id="GAJ06707.1"/>
    </source>
</evidence>
<dbReference type="AlphaFoldDB" id="X1USW1"/>
<feature type="non-terminal residue" evidence="1">
    <location>
        <position position="135"/>
    </location>
</feature>
<protein>
    <submittedName>
        <fullName evidence="1">Uncharacterized protein</fullName>
    </submittedName>
</protein>